<reference evidence="2 3" key="1">
    <citation type="journal article" date="2020" name="Nature">
        <title>Six reference-quality genomes reveal evolution of bat adaptations.</title>
        <authorList>
            <person name="Jebb D."/>
            <person name="Huang Z."/>
            <person name="Pippel M."/>
            <person name="Hughes G.M."/>
            <person name="Lavrichenko K."/>
            <person name="Devanna P."/>
            <person name="Winkler S."/>
            <person name="Jermiin L.S."/>
            <person name="Skirmuntt E.C."/>
            <person name="Katzourakis A."/>
            <person name="Burkitt-Gray L."/>
            <person name="Ray D.A."/>
            <person name="Sullivan K.A.M."/>
            <person name="Roscito J.G."/>
            <person name="Kirilenko B.M."/>
            <person name="Davalos L.M."/>
            <person name="Corthals A.P."/>
            <person name="Power M.L."/>
            <person name="Jones G."/>
            <person name="Ransome R.D."/>
            <person name="Dechmann D.K.N."/>
            <person name="Locatelli A.G."/>
            <person name="Puechmaille S.J."/>
            <person name="Fedrigo O."/>
            <person name="Jarvis E.D."/>
            <person name="Hiller M."/>
            <person name="Vernes S.C."/>
            <person name="Myers E.W."/>
            <person name="Teeling E.C."/>
        </authorList>
    </citation>
    <scope>NUCLEOTIDE SEQUENCE [LARGE SCALE GENOMIC DNA]</scope>
    <source>
        <strain evidence="2">Bat1K_MPI-CBG_1</strain>
    </source>
</reference>
<feature type="region of interest" description="Disordered" evidence="1">
    <location>
        <begin position="48"/>
        <end position="82"/>
    </location>
</feature>
<comment type="caution">
    <text evidence="2">The sequence shown here is derived from an EMBL/GenBank/DDBJ whole genome shotgun (WGS) entry which is preliminary data.</text>
</comment>
<evidence type="ECO:0000256" key="1">
    <source>
        <dbReference type="SAM" id="MobiDB-lite"/>
    </source>
</evidence>
<feature type="compositionally biased region" description="Basic residues" evidence="1">
    <location>
        <begin position="70"/>
        <end position="82"/>
    </location>
</feature>
<name>A0A833ZE65_9CHIR</name>
<evidence type="ECO:0000313" key="2">
    <source>
        <dbReference type="EMBL" id="KAF6091178.1"/>
    </source>
</evidence>
<evidence type="ECO:0000313" key="3">
    <source>
        <dbReference type="Proteomes" id="UP000664940"/>
    </source>
</evidence>
<feature type="compositionally biased region" description="Basic and acidic residues" evidence="1">
    <location>
        <begin position="53"/>
        <end position="69"/>
    </location>
</feature>
<proteinExistence type="predicted"/>
<dbReference type="AlphaFoldDB" id="A0A833ZE65"/>
<sequence>MVLCCDWIVHKATLRKTPSLPPGYNFWPLKLLGTGKAITKQFTPVFRTKKRTKEPAEGNQRKATTEENKRKRPKKASTKVVKRLCKVERE</sequence>
<protein>
    <submittedName>
        <fullName evidence="2">Polysaccharide biosynthesis domain containing 1</fullName>
    </submittedName>
</protein>
<gene>
    <name evidence="2" type="ORF">HJG60_014614</name>
</gene>
<dbReference type="EMBL" id="JABVXQ010000009">
    <property type="protein sequence ID" value="KAF6091178.1"/>
    <property type="molecule type" value="Genomic_DNA"/>
</dbReference>
<organism evidence="2 3">
    <name type="scientific">Phyllostomus discolor</name>
    <name type="common">pale spear-nosed bat</name>
    <dbReference type="NCBI Taxonomy" id="89673"/>
    <lineage>
        <taxon>Eukaryota</taxon>
        <taxon>Metazoa</taxon>
        <taxon>Chordata</taxon>
        <taxon>Craniata</taxon>
        <taxon>Vertebrata</taxon>
        <taxon>Euteleostomi</taxon>
        <taxon>Mammalia</taxon>
        <taxon>Eutheria</taxon>
        <taxon>Laurasiatheria</taxon>
        <taxon>Chiroptera</taxon>
        <taxon>Yangochiroptera</taxon>
        <taxon>Phyllostomidae</taxon>
        <taxon>Phyllostominae</taxon>
        <taxon>Phyllostomus</taxon>
    </lineage>
</organism>
<accession>A0A833ZE65</accession>
<dbReference type="Proteomes" id="UP000664940">
    <property type="component" value="Unassembled WGS sequence"/>
</dbReference>